<dbReference type="AlphaFoldDB" id="A0A226C0L7"/>
<evidence type="ECO:0000256" key="1">
    <source>
        <dbReference type="SAM" id="Phobius"/>
    </source>
</evidence>
<dbReference type="PANTHER" id="PTHR40078">
    <property type="entry name" value="INTEGRAL MEMBRANE PROTEIN-RELATED"/>
    <property type="match status" value="1"/>
</dbReference>
<name>A0A226C0L7_9FIRM</name>
<comment type="caution">
    <text evidence="2">The sequence shown here is derived from an EMBL/GenBank/DDBJ whole genome shotgun (WGS) entry which is preliminary data.</text>
</comment>
<keyword evidence="1" id="KW-0812">Transmembrane</keyword>
<protein>
    <submittedName>
        <fullName evidence="2">Membrane protein</fullName>
    </submittedName>
</protein>
<proteinExistence type="predicted"/>
<keyword evidence="1" id="KW-0472">Membrane</keyword>
<dbReference type="Pfam" id="PF19700">
    <property type="entry name" value="DUF6198"/>
    <property type="match status" value="1"/>
</dbReference>
<dbReference type="OrthoDB" id="154912at2"/>
<sequence length="238" mass="26213">MILLKLFQGDTVFKSLIYKMPWLFLGFILFSIGILLTLYADLGMGPWDVFHKGVSIYLPISLGQVMQITGITLLAISYFLGEPLGIGSFLNMYFIGLFVDIFEALGVFFTPDNIVIRFLMLISGIFAIGWATFFYLKVQLGAGPRDALMVGLVKLTKKPVWLIRGCMELTVLLIGYLLGGPVGIGTVIVALTIGFSVQLAFRIGNYNTNNVKHQNLGELVKALKSDLKNLTQKNSMGG</sequence>
<evidence type="ECO:0000313" key="2">
    <source>
        <dbReference type="EMBL" id="OWZ84776.1"/>
    </source>
</evidence>
<keyword evidence="3" id="KW-1185">Reference proteome</keyword>
<feature type="transmembrane region" description="Helical" evidence="1">
    <location>
        <begin position="60"/>
        <end position="80"/>
    </location>
</feature>
<dbReference type="InterPro" id="IPR038750">
    <property type="entry name" value="YczE/YyaS-like"/>
</dbReference>
<evidence type="ECO:0000313" key="3">
    <source>
        <dbReference type="Proteomes" id="UP000214588"/>
    </source>
</evidence>
<organism evidence="2 3">
    <name type="scientific">Natranaerobius trueperi</name>
    <dbReference type="NCBI Taxonomy" id="759412"/>
    <lineage>
        <taxon>Bacteria</taxon>
        <taxon>Bacillati</taxon>
        <taxon>Bacillota</taxon>
        <taxon>Clostridia</taxon>
        <taxon>Natranaerobiales</taxon>
        <taxon>Natranaerobiaceae</taxon>
        <taxon>Natranaerobius</taxon>
    </lineage>
</organism>
<feature type="transmembrane region" description="Helical" evidence="1">
    <location>
        <begin position="92"/>
        <end position="109"/>
    </location>
</feature>
<feature type="transmembrane region" description="Helical" evidence="1">
    <location>
        <begin position="115"/>
        <end position="138"/>
    </location>
</feature>
<dbReference type="EMBL" id="NIQC01000002">
    <property type="protein sequence ID" value="OWZ84776.1"/>
    <property type="molecule type" value="Genomic_DNA"/>
</dbReference>
<feature type="transmembrane region" description="Helical" evidence="1">
    <location>
        <begin position="21"/>
        <end position="40"/>
    </location>
</feature>
<keyword evidence="1" id="KW-1133">Transmembrane helix</keyword>
<reference evidence="2 3" key="1">
    <citation type="submission" date="2017-06" db="EMBL/GenBank/DDBJ databases">
        <title>Draft Genome Sequence of Natranaerobius trueperi halophilic, alkalithermophilic bacteria from soda lakes.</title>
        <authorList>
            <person name="Zhao B."/>
        </authorList>
    </citation>
    <scope>NUCLEOTIDE SEQUENCE [LARGE SCALE GENOMIC DNA]</scope>
    <source>
        <strain evidence="2 3">DSM 18760</strain>
    </source>
</reference>
<dbReference type="Proteomes" id="UP000214588">
    <property type="component" value="Unassembled WGS sequence"/>
</dbReference>
<dbReference type="PANTHER" id="PTHR40078:SF1">
    <property type="entry name" value="INTEGRAL MEMBRANE PROTEIN"/>
    <property type="match status" value="1"/>
</dbReference>
<gene>
    <name evidence="2" type="ORF">CDO51_01790</name>
</gene>
<accession>A0A226C0L7</accession>